<dbReference type="OrthoDB" id="10577509at2759"/>
<feature type="compositionally biased region" description="Acidic residues" evidence="1">
    <location>
        <begin position="113"/>
        <end position="123"/>
    </location>
</feature>
<keyword evidence="2" id="KW-0732">Signal</keyword>
<accession>A0A9W8I0I4</accession>
<protein>
    <submittedName>
        <fullName evidence="3">Uncharacterized protein</fullName>
    </submittedName>
</protein>
<dbReference type="Proteomes" id="UP001139887">
    <property type="component" value="Unassembled WGS sequence"/>
</dbReference>
<comment type="caution">
    <text evidence="3">The sequence shown here is derived from an EMBL/GenBank/DDBJ whole genome shotgun (WGS) entry which is preliminary data.</text>
</comment>
<feature type="compositionally biased region" description="Basic and acidic residues" evidence="1">
    <location>
        <begin position="97"/>
        <end position="112"/>
    </location>
</feature>
<feature type="chain" id="PRO_5040934866" evidence="2">
    <location>
        <begin position="20"/>
        <end position="173"/>
    </location>
</feature>
<organism evidence="3 4">
    <name type="scientific">Coemansia brasiliensis</name>
    <dbReference type="NCBI Taxonomy" id="2650707"/>
    <lineage>
        <taxon>Eukaryota</taxon>
        <taxon>Fungi</taxon>
        <taxon>Fungi incertae sedis</taxon>
        <taxon>Zoopagomycota</taxon>
        <taxon>Kickxellomycotina</taxon>
        <taxon>Kickxellomycetes</taxon>
        <taxon>Kickxellales</taxon>
        <taxon>Kickxellaceae</taxon>
        <taxon>Coemansia</taxon>
    </lineage>
</organism>
<evidence type="ECO:0000313" key="4">
    <source>
        <dbReference type="Proteomes" id="UP001139887"/>
    </source>
</evidence>
<proteinExistence type="predicted"/>
<evidence type="ECO:0000256" key="2">
    <source>
        <dbReference type="SAM" id="SignalP"/>
    </source>
</evidence>
<evidence type="ECO:0000256" key="1">
    <source>
        <dbReference type="SAM" id="MobiDB-lite"/>
    </source>
</evidence>
<keyword evidence="4" id="KW-1185">Reference proteome</keyword>
<feature type="signal peptide" evidence="2">
    <location>
        <begin position="1"/>
        <end position="19"/>
    </location>
</feature>
<reference evidence="3" key="1">
    <citation type="submission" date="2022-07" db="EMBL/GenBank/DDBJ databases">
        <title>Phylogenomic reconstructions and comparative analyses of Kickxellomycotina fungi.</title>
        <authorList>
            <person name="Reynolds N.K."/>
            <person name="Stajich J.E."/>
            <person name="Barry K."/>
            <person name="Grigoriev I.V."/>
            <person name="Crous P."/>
            <person name="Smith M.E."/>
        </authorList>
    </citation>
    <scope>NUCLEOTIDE SEQUENCE</scope>
    <source>
        <strain evidence="3">NRRL 1566</strain>
    </source>
</reference>
<dbReference type="EMBL" id="JANBUW010001749">
    <property type="protein sequence ID" value="KAJ2842486.1"/>
    <property type="molecule type" value="Genomic_DNA"/>
</dbReference>
<feature type="region of interest" description="Disordered" evidence="1">
    <location>
        <begin position="36"/>
        <end position="130"/>
    </location>
</feature>
<dbReference type="AlphaFoldDB" id="A0A9W8I0I4"/>
<feature type="compositionally biased region" description="Acidic residues" evidence="1">
    <location>
        <begin position="58"/>
        <end position="96"/>
    </location>
</feature>
<name>A0A9W8I0I4_9FUNG</name>
<evidence type="ECO:0000313" key="3">
    <source>
        <dbReference type="EMBL" id="KAJ2842486.1"/>
    </source>
</evidence>
<gene>
    <name evidence="3" type="ORF">IWW36_005890</name>
</gene>
<sequence length="173" mass="18389">MKITSIALVFGALAVVGQSTPLPQTQSIVRIGHDISQDQSIVRIGHDRDGGSTTEQGSLDEETDISESEASESNEESSEEPSEESSEDDSDDEHEDDSSKDSSEEDSSKDNSTDELSDDEDEVGTSTVFVDESTEIVSATISESDTTSNAYRNLVSLLSLSVVGSVSVILSAF</sequence>